<evidence type="ECO:0000256" key="1">
    <source>
        <dbReference type="ARBA" id="ARBA00022603"/>
    </source>
</evidence>
<dbReference type="SUPFAM" id="SSF46785">
    <property type="entry name" value="Winged helix' DNA-binding domain"/>
    <property type="match status" value="1"/>
</dbReference>
<dbReference type="Proteomes" id="UP000696280">
    <property type="component" value="Unassembled WGS sequence"/>
</dbReference>
<dbReference type="InterPro" id="IPR001077">
    <property type="entry name" value="COMT_C"/>
</dbReference>
<reference evidence="7" key="1">
    <citation type="submission" date="2021-07" db="EMBL/GenBank/DDBJ databases">
        <authorList>
            <person name="Durling M."/>
        </authorList>
    </citation>
    <scope>NUCLEOTIDE SEQUENCE</scope>
</reference>
<dbReference type="GO" id="GO:0008171">
    <property type="term" value="F:O-methyltransferase activity"/>
    <property type="evidence" value="ECO:0007669"/>
    <property type="project" value="InterPro"/>
</dbReference>
<evidence type="ECO:0000259" key="6">
    <source>
        <dbReference type="Pfam" id="PF08100"/>
    </source>
</evidence>
<keyword evidence="3" id="KW-0949">S-adenosyl-L-methionine</keyword>
<evidence type="ECO:0000259" key="5">
    <source>
        <dbReference type="Pfam" id="PF00891"/>
    </source>
</evidence>
<dbReference type="InterPro" id="IPR016461">
    <property type="entry name" value="COMT-like"/>
</dbReference>
<dbReference type="Gene3D" id="1.10.10.10">
    <property type="entry name" value="Winged helix-like DNA-binding domain superfamily/Winged helix DNA-binding domain"/>
    <property type="match status" value="1"/>
</dbReference>
<dbReference type="GO" id="GO:0046983">
    <property type="term" value="F:protein dimerization activity"/>
    <property type="evidence" value="ECO:0007669"/>
    <property type="project" value="InterPro"/>
</dbReference>
<proteinExistence type="predicted"/>
<dbReference type="Pfam" id="PF08100">
    <property type="entry name" value="Dimerisation"/>
    <property type="match status" value="1"/>
</dbReference>
<sequence>MEDITKQIKSLASGADETQRKAILVALREVSDSIETPPETIQRLVYLALPLTAIRIGIDLDIFQTLVKEKTPVSVSDLCAKTGAAPILLARILRYLASVGIIKETGKDLFTSNNITEAVALPGSQGALYNYFYTTYPVWSVLPDFLKDHKYQDVEENTNTALQKAHKTELPFFSWMLTKPTTLAHFNQYMSVHHTGKRSWLEVYPLEDKIEGLEPEQVFFVDVGGGIGTQSIALRKKYPDPKLRIVLEDTPETVAQAVAYPDVQILAQDLFDPQAIIGARIYYLRNILHDFPDEKCVTILKNTVAALAPNSVILIDEMVIPDTGAHFRATQQDMIVMATFAAVERTQEQWRNLAEAAGLKVTTTRLYDGNVDDSVIEMVKV</sequence>
<feature type="domain" description="O-methyltransferase dimerisation" evidence="6">
    <location>
        <begin position="53"/>
        <end position="106"/>
    </location>
</feature>
<keyword evidence="1" id="KW-0489">Methyltransferase</keyword>
<evidence type="ECO:0000256" key="4">
    <source>
        <dbReference type="PIRSR" id="PIRSR005739-1"/>
    </source>
</evidence>
<dbReference type="EMBL" id="CAJVRL010000099">
    <property type="protein sequence ID" value="CAG8960396.1"/>
    <property type="molecule type" value="Genomic_DNA"/>
</dbReference>
<dbReference type="InterPro" id="IPR036390">
    <property type="entry name" value="WH_DNA-bd_sf"/>
</dbReference>
<evidence type="ECO:0000313" key="7">
    <source>
        <dbReference type="EMBL" id="CAG8960396.1"/>
    </source>
</evidence>
<dbReference type="Gene3D" id="3.40.50.150">
    <property type="entry name" value="Vaccinia Virus protein VP39"/>
    <property type="match status" value="1"/>
</dbReference>
<dbReference type="PANTHER" id="PTHR43712">
    <property type="entry name" value="PUTATIVE (AFU_ORTHOLOGUE AFUA_4G14580)-RELATED"/>
    <property type="match status" value="1"/>
</dbReference>
<name>A0A9N9PUL6_9HELO</name>
<dbReference type="AlphaFoldDB" id="A0A9N9PUL6"/>
<evidence type="ECO:0008006" key="9">
    <source>
        <dbReference type="Google" id="ProtNLM"/>
    </source>
</evidence>
<feature type="domain" description="O-methyltransferase C-terminal" evidence="5">
    <location>
        <begin position="161"/>
        <end position="359"/>
    </location>
</feature>
<dbReference type="SUPFAM" id="SSF53335">
    <property type="entry name" value="S-adenosyl-L-methionine-dependent methyltransferases"/>
    <property type="match status" value="1"/>
</dbReference>
<dbReference type="PROSITE" id="PS51683">
    <property type="entry name" value="SAM_OMT_II"/>
    <property type="match status" value="1"/>
</dbReference>
<protein>
    <recommendedName>
        <fullName evidence="9">O-methyltransferase domain-containing protein</fullName>
    </recommendedName>
</protein>
<keyword evidence="2" id="KW-0808">Transferase</keyword>
<accession>A0A9N9PUL6</accession>
<dbReference type="GO" id="GO:0032259">
    <property type="term" value="P:methylation"/>
    <property type="evidence" value="ECO:0007669"/>
    <property type="project" value="UniProtKB-KW"/>
</dbReference>
<dbReference type="Pfam" id="PF00891">
    <property type="entry name" value="Methyltransf_2"/>
    <property type="match status" value="1"/>
</dbReference>
<dbReference type="OrthoDB" id="2410195at2759"/>
<dbReference type="InterPro" id="IPR036388">
    <property type="entry name" value="WH-like_DNA-bd_sf"/>
</dbReference>
<gene>
    <name evidence="7" type="ORF">HYFRA_00008113</name>
</gene>
<comment type="caution">
    <text evidence="7">The sequence shown here is derived from an EMBL/GenBank/DDBJ whole genome shotgun (WGS) entry which is preliminary data.</text>
</comment>
<organism evidence="7 8">
    <name type="scientific">Hymenoscyphus fraxineus</name>
    <dbReference type="NCBI Taxonomy" id="746836"/>
    <lineage>
        <taxon>Eukaryota</taxon>
        <taxon>Fungi</taxon>
        <taxon>Dikarya</taxon>
        <taxon>Ascomycota</taxon>
        <taxon>Pezizomycotina</taxon>
        <taxon>Leotiomycetes</taxon>
        <taxon>Helotiales</taxon>
        <taxon>Helotiaceae</taxon>
        <taxon>Hymenoscyphus</taxon>
    </lineage>
</organism>
<dbReference type="PIRSF" id="PIRSF005739">
    <property type="entry name" value="O-mtase"/>
    <property type="match status" value="1"/>
</dbReference>
<dbReference type="InterPro" id="IPR029063">
    <property type="entry name" value="SAM-dependent_MTases_sf"/>
</dbReference>
<dbReference type="PANTHER" id="PTHR43712:SF1">
    <property type="entry name" value="HYPOTHETICAL O-METHYLTRANSFERASE (EUROFUNG)-RELATED"/>
    <property type="match status" value="1"/>
</dbReference>
<feature type="active site" description="Proton acceptor" evidence="4">
    <location>
        <position position="289"/>
    </location>
</feature>
<keyword evidence="8" id="KW-1185">Reference proteome</keyword>
<evidence type="ECO:0000256" key="2">
    <source>
        <dbReference type="ARBA" id="ARBA00022679"/>
    </source>
</evidence>
<evidence type="ECO:0000256" key="3">
    <source>
        <dbReference type="ARBA" id="ARBA00022691"/>
    </source>
</evidence>
<evidence type="ECO:0000313" key="8">
    <source>
        <dbReference type="Proteomes" id="UP000696280"/>
    </source>
</evidence>
<dbReference type="InterPro" id="IPR012967">
    <property type="entry name" value="COMT_dimerisation"/>
</dbReference>